<comment type="caution">
    <text evidence="1">The sequence shown here is derived from an EMBL/GenBank/DDBJ whole genome shotgun (WGS) entry which is preliminary data.</text>
</comment>
<sequence>MHKELARRRAMIPTSQPVPNGHKHLYKNLCPPILYPSTPVPSTTTTSLLASLSQITSPPFTFQSTLLSTRWHFLFLIAS</sequence>
<evidence type="ECO:0000313" key="1">
    <source>
        <dbReference type="EMBL" id="KAA1101303.1"/>
    </source>
</evidence>
<organism evidence="1 2">
    <name type="scientific">Puccinia graminis f. sp. tritici</name>
    <dbReference type="NCBI Taxonomy" id="56615"/>
    <lineage>
        <taxon>Eukaryota</taxon>
        <taxon>Fungi</taxon>
        <taxon>Dikarya</taxon>
        <taxon>Basidiomycota</taxon>
        <taxon>Pucciniomycotina</taxon>
        <taxon>Pucciniomycetes</taxon>
        <taxon>Pucciniales</taxon>
        <taxon>Pucciniaceae</taxon>
        <taxon>Puccinia</taxon>
    </lineage>
</organism>
<keyword evidence="2" id="KW-1185">Reference proteome</keyword>
<proteinExistence type="predicted"/>
<gene>
    <name evidence="1" type="ORF">PGT21_016127</name>
</gene>
<accession>A0A5B0PK46</accession>
<name>A0A5B0PK46_PUCGR</name>
<reference evidence="1 2" key="1">
    <citation type="submission" date="2019-05" db="EMBL/GenBank/DDBJ databases">
        <title>Emergence of the Ug99 lineage of the wheat stem rust pathogen through somatic hybridization.</title>
        <authorList>
            <person name="Li F."/>
            <person name="Upadhyaya N.M."/>
            <person name="Sperschneider J."/>
            <person name="Matny O."/>
            <person name="Nguyen-Phuc H."/>
            <person name="Mago R."/>
            <person name="Raley C."/>
            <person name="Miller M.E."/>
            <person name="Silverstein K.A.T."/>
            <person name="Henningsen E."/>
            <person name="Hirsch C.D."/>
            <person name="Visser B."/>
            <person name="Pretorius Z.A."/>
            <person name="Steffenson B.J."/>
            <person name="Schwessinger B."/>
            <person name="Dodds P.N."/>
            <person name="Figueroa M."/>
        </authorList>
    </citation>
    <scope>NUCLEOTIDE SEQUENCE [LARGE SCALE GENOMIC DNA]</scope>
    <source>
        <strain evidence="1">21-0</strain>
    </source>
</reference>
<dbReference type="EMBL" id="VSWC01000053">
    <property type="protein sequence ID" value="KAA1101303.1"/>
    <property type="molecule type" value="Genomic_DNA"/>
</dbReference>
<dbReference type="Proteomes" id="UP000324748">
    <property type="component" value="Unassembled WGS sequence"/>
</dbReference>
<dbReference type="AlphaFoldDB" id="A0A5B0PK46"/>
<evidence type="ECO:0000313" key="2">
    <source>
        <dbReference type="Proteomes" id="UP000324748"/>
    </source>
</evidence>
<protein>
    <submittedName>
        <fullName evidence="1">Uncharacterized protein</fullName>
    </submittedName>
</protein>